<keyword evidence="3" id="KW-1185">Reference proteome</keyword>
<sequence length="141" mass="16201">MSRVREQLIWKALLAVDEVAERAIETREAMPPPSLALRFALAFLYASGNGERWPYDAFWLAIRTPLPTDTRPPRRPGDTLTALQAIIRNVGLRPSAEVLQWLRTRGPYVAELQVRRAAAELLREDVRELEAAKERERRYHG</sequence>
<evidence type="ECO:0000313" key="2">
    <source>
        <dbReference type="EMBL" id="MBB4153646.1"/>
    </source>
</evidence>
<feature type="coiled-coil region" evidence="1">
    <location>
        <begin position="112"/>
        <end position="139"/>
    </location>
</feature>
<reference evidence="2 3" key="1">
    <citation type="submission" date="2020-08" db="EMBL/GenBank/DDBJ databases">
        <title>Genomic Encyclopedia of Type Strains, Phase IV (KMG-IV): sequencing the most valuable type-strain genomes for metagenomic binning, comparative biology and taxonomic classification.</title>
        <authorList>
            <person name="Goeker M."/>
        </authorList>
    </citation>
    <scope>NUCLEOTIDE SEQUENCE [LARGE SCALE GENOMIC DNA]</scope>
    <source>
        <strain evidence="2 3">YC6723</strain>
    </source>
</reference>
<evidence type="ECO:0000256" key="1">
    <source>
        <dbReference type="SAM" id="Coils"/>
    </source>
</evidence>
<evidence type="ECO:0000313" key="3">
    <source>
        <dbReference type="Proteomes" id="UP000529795"/>
    </source>
</evidence>
<proteinExistence type="predicted"/>
<dbReference type="RefSeq" id="WP_183983451.1">
    <property type="nucleotide sequence ID" value="NZ_JACIEV010000004.1"/>
</dbReference>
<name>A0A840FBM8_9SPHN</name>
<accession>A0A840FBM8</accession>
<comment type="caution">
    <text evidence="2">The sequence shown here is derived from an EMBL/GenBank/DDBJ whole genome shotgun (WGS) entry which is preliminary data.</text>
</comment>
<dbReference type="EMBL" id="JACIEV010000004">
    <property type="protein sequence ID" value="MBB4153646.1"/>
    <property type="molecule type" value="Genomic_DNA"/>
</dbReference>
<protein>
    <submittedName>
        <fullName evidence="2">Uncharacterized protein</fullName>
    </submittedName>
</protein>
<dbReference type="AlphaFoldDB" id="A0A840FBM8"/>
<keyword evidence="1" id="KW-0175">Coiled coil</keyword>
<gene>
    <name evidence="2" type="ORF">GGQ80_001552</name>
</gene>
<organism evidence="2 3">
    <name type="scientific">Sphingomonas jinjuensis</name>
    <dbReference type="NCBI Taxonomy" id="535907"/>
    <lineage>
        <taxon>Bacteria</taxon>
        <taxon>Pseudomonadati</taxon>
        <taxon>Pseudomonadota</taxon>
        <taxon>Alphaproteobacteria</taxon>
        <taxon>Sphingomonadales</taxon>
        <taxon>Sphingomonadaceae</taxon>
        <taxon>Sphingomonas</taxon>
    </lineage>
</organism>
<dbReference type="Proteomes" id="UP000529795">
    <property type="component" value="Unassembled WGS sequence"/>
</dbReference>